<evidence type="ECO:0000313" key="1">
    <source>
        <dbReference type="EMBL" id="AYG96553.1"/>
    </source>
</evidence>
<sequence>MESLIQHILSATSSLSMPSVDSDKLQLLLTRFPQATLSWLSGIDGLSVHQFKVVATHIIKESYSHLSPSVAVLLAKPSDYYKLVVHGLTQEQWNEFDDKVTDAPRSAISWLYNKILVVGQPWMKTLNEGLKEYLPGWLHTCLRMLANLWFGAERVLHGISHAVSDITTYQPWMSCRRCVAHSPKERLLGEATTTSNPQESSWFSWLLCGGVVAATVYGFYKWVTITETIDRQDLAKQRPTHMQKCYEEVKARLEEESKGFIHDRMEDELTKIVIEPAEIDDDGKVLKPEVAQYLVKNHGRFVRSLVTMAKNEFAGVPKPTEANQLAVWRYLYRVCDKRGVNPSDTQKSISAALPFVFLPSAYDQDQAITMNCDDTKKVLERYADTFRHTTPLQKLVTNPLVGANWTAWARSIFISDPETGLRFAK</sequence>
<proteinExistence type="predicted"/>
<organism evidence="1">
    <name type="scientific">Panicum mosaic virus</name>
    <dbReference type="NCBI Taxonomy" id="40279"/>
    <lineage>
        <taxon>Viruses</taxon>
        <taxon>Riboviria</taxon>
        <taxon>Orthornavirae</taxon>
        <taxon>Kitrinoviricota</taxon>
        <taxon>Tolucaviricetes</taxon>
        <taxon>Tolivirales</taxon>
        <taxon>Tombusviridae</taxon>
        <taxon>Procedovirinae</taxon>
        <taxon>Panicovirus</taxon>
        <taxon>Panicovirus panici</taxon>
    </lineage>
</organism>
<protein>
    <submittedName>
        <fullName evidence="1">Replicase-associated protein</fullName>
    </submittedName>
</protein>
<reference evidence="1" key="1">
    <citation type="journal article" date="2018" name="Mol. Plant Microbe Interact.">
        <title>A Two-Amino Acid Difference in the Coat Protein of Satellite panicum mosaic virus Isolates is Responsible for Differential Synergistic Interactions with Panicum mosaic virus.</title>
        <authorList>
            <person name="Chowda-Reddy R.V."/>
            <person name="Palmer N."/>
            <person name="Edme S."/>
            <person name="Sarath G."/>
            <person name="Kovacs F."/>
            <person name="Yuen G.Y."/>
            <person name="Mitchell R."/>
            <person name="Tatineni S."/>
        </authorList>
    </citation>
    <scope>NUCLEOTIDE SEQUENCE</scope>
    <source>
        <strain evidence="1">Nebraska</strain>
    </source>
</reference>
<accession>A0A3G1TY97</accession>
<dbReference type="EMBL" id="MH885652">
    <property type="protein sequence ID" value="AYG96553.1"/>
    <property type="molecule type" value="Genomic_RNA"/>
</dbReference>
<name>A0A3G1TY97_9TOMB</name>